<organism evidence="3 4">
    <name type="scientific">Jejuia pallidilutea</name>
    <dbReference type="NCBI Taxonomy" id="504487"/>
    <lineage>
        <taxon>Bacteria</taxon>
        <taxon>Pseudomonadati</taxon>
        <taxon>Bacteroidota</taxon>
        <taxon>Flavobacteriia</taxon>
        <taxon>Flavobacteriales</taxon>
        <taxon>Flavobacteriaceae</taxon>
        <taxon>Jejuia</taxon>
    </lineage>
</organism>
<dbReference type="STRING" id="504487.JCM19538_1436"/>
<dbReference type="Pfam" id="PF13477">
    <property type="entry name" value="Glyco_trans_4_2"/>
    <property type="match status" value="1"/>
</dbReference>
<gene>
    <name evidence="3" type="ORF">JCM19301_912</name>
</gene>
<dbReference type="eggNOG" id="COG0438">
    <property type="taxonomic scope" value="Bacteria"/>
</dbReference>
<evidence type="ECO:0008006" key="5">
    <source>
        <dbReference type="Google" id="ProtNLM"/>
    </source>
</evidence>
<name>A0A090VSA4_9FLAO</name>
<evidence type="ECO:0000313" key="4">
    <source>
        <dbReference type="Proteomes" id="UP000029641"/>
    </source>
</evidence>
<feature type="domain" description="Glycosyltransferase subfamily 4-like N-terminal" evidence="2">
    <location>
        <begin position="77"/>
        <end position="150"/>
    </location>
</feature>
<sequence length="375" mass="43049">MVAIPNHHFFQWVNQLKDSGYEIYWLDANDDGVFSHRIPWVTQIKGWKQKWNYPFRQTVKKKFPKLYKAIQNYNQTSLASSLANSINTIKPDIIHCFEMQLTGFSILPVVEKNKIPFIYSSWGSDVYYYKKRGTTNADVTHFMNRVDVLISDCKRDVKILTNLGFNKKSFVFPGNGGLELNKHKIMPQNDRTLIIFKGYQYDSGEAIQIVKAIEVLPFKLIKDVEFHVYSADKEVEAYIKKSKVFKALSYVIHPRHQRLQNEALLQLMGKSIIHLGNNLSDGMPNSLLEAMGMGAFPIQSNPGGATAEVIQNGVNGFLIENPLDFTAISKLIEIALSDLCLRKKAQDYNIRFIENNYKRATLQPEIIQLYKDTIL</sequence>
<dbReference type="SUPFAM" id="SSF53756">
    <property type="entry name" value="UDP-Glycosyltransferase/glycogen phosphorylase"/>
    <property type="match status" value="1"/>
</dbReference>
<reference evidence="3 4" key="1">
    <citation type="journal article" date="2014" name="Genome Announc.">
        <title>Draft Genome Sequence of Marine Flavobacterium Jejuia pallidilutea Strain 11shimoA1 and Pigmentation Mutants.</title>
        <authorList>
            <person name="Takatani N."/>
            <person name="Nakanishi M."/>
            <person name="Meirelles P."/>
            <person name="Mino S."/>
            <person name="Suda W."/>
            <person name="Oshima K."/>
            <person name="Hattori M."/>
            <person name="Ohkuma M."/>
            <person name="Hosokawa M."/>
            <person name="Miyashita K."/>
            <person name="Thompson F.L."/>
            <person name="Niwa A."/>
            <person name="Sawabe T."/>
            <person name="Sawabe T."/>
        </authorList>
    </citation>
    <scope>NUCLEOTIDE SEQUENCE [LARGE SCALE GENOMIC DNA]</scope>
    <source>
        <strain evidence="3 4">JCM 19301</strain>
    </source>
</reference>
<dbReference type="PANTHER" id="PTHR12526">
    <property type="entry name" value="GLYCOSYLTRANSFERASE"/>
    <property type="match status" value="1"/>
</dbReference>
<dbReference type="PANTHER" id="PTHR12526:SF630">
    <property type="entry name" value="GLYCOSYLTRANSFERASE"/>
    <property type="match status" value="1"/>
</dbReference>
<evidence type="ECO:0000259" key="1">
    <source>
        <dbReference type="Pfam" id="PF00534"/>
    </source>
</evidence>
<evidence type="ECO:0000259" key="2">
    <source>
        <dbReference type="Pfam" id="PF13477"/>
    </source>
</evidence>
<dbReference type="Gene3D" id="3.40.50.2000">
    <property type="entry name" value="Glycogen Phosphorylase B"/>
    <property type="match status" value="2"/>
</dbReference>
<dbReference type="GO" id="GO:0016757">
    <property type="term" value="F:glycosyltransferase activity"/>
    <property type="evidence" value="ECO:0007669"/>
    <property type="project" value="InterPro"/>
</dbReference>
<accession>A0A090VSA4</accession>
<dbReference type="InterPro" id="IPR001296">
    <property type="entry name" value="Glyco_trans_1"/>
</dbReference>
<feature type="domain" description="Glycosyl transferase family 1" evidence="1">
    <location>
        <begin position="220"/>
        <end position="348"/>
    </location>
</feature>
<comment type="caution">
    <text evidence="3">The sequence shown here is derived from an EMBL/GenBank/DDBJ whole genome shotgun (WGS) entry which is preliminary data.</text>
</comment>
<protein>
    <recommendedName>
        <fullName evidence="5">Glycosyltransferase</fullName>
    </recommendedName>
</protein>
<dbReference type="Pfam" id="PF00534">
    <property type="entry name" value="Glycos_transf_1"/>
    <property type="match status" value="1"/>
</dbReference>
<dbReference type="AlphaFoldDB" id="A0A090VSA4"/>
<evidence type="ECO:0000313" key="3">
    <source>
        <dbReference type="EMBL" id="GAL67625.1"/>
    </source>
</evidence>
<dbReference type="EMBL" id="BBNR01000011">
    <property type="protein sequence ID" value="GAL67625.1"/>
    <property type="molecule type" value="Genomic_DNA"/>
</dbReference>
<proteinExistence type="predicted"/>
<dbReference type="InterPro" id="IPR028098">
    <property type="entry name" value="Glyco_trans_4-like_N"/>
</dbReference>
<dbReference type="Proteomes" id="UP000029641">
    <property type="component" value="Unassembled WGS sequence"/>
</dbReference>